<protein>
    <submittedName>
        <fullName evidence="1">Uncharacterized protein</fullName>
    </submittedName>
</protein>
<organism evidence="1 2">
    <name type="scientific">Citrus sinensis</name>
    <name type="common">Sweet orange</name>
    <name type="synonym">Citrus aurantium var. sinensis</name>
    <dbReference type="NCBI Taxonomy" id="2711"/>
    <lineage>
        <taxon>Eukaryota</taxon>
        <taxon>Viridiplantae</taxon>
        <taxon>Streptophyta</taxon>
        <taxon>Embryophyta</taxon>
        <taxon>Tracheophyta</taxon>
        <taxon>Spermatophyta</taxon>
        <taxon>Magnoliopsida</taxon>
        <taxon>eudicotyledons</taxon>
        <taxon>Gunneridae</taxon>
        <taxon>Pentapetalae</taxon>
        <taxon>rosids</taxon>
        <taxon>malvids</taxon>
        <taxon>Sapindales</taxon>
        <taxon>Rutaceae</taxon>
        <taxon>Aurantioideae</taxon>
        <taxon>Citrus</taxon>
    </lineage>
</organism>
<dbReference type="EMBL" id="CM039174">
    <property type="protein sequence ID" value="KAH9751491.1"/>
    <property type="molecule type" value="Genomic_DNA"/>
</dbReference>
<proteinExistence type="predicted"/>
<dbReference type="Proteomes" id="UP000829398">
    <property type="component" value="Chromosome 5"/>
</dbReference>
<keyword evidence="2" id="KW-1185">Reference proteome</keyword>
<sequence length="206" mass="24304">MQDKMQRMEVGINDKLAHIKETLSKLAESFNTSKDAPSTNNNIWFSRINQFFEDEESTEDQKVVLASFHLEGEANQWWQWLRRSYQEEGRVVTWEIFMEELWARFGPTDCEDFDEALSRKEFERLGNRVQGWTQKALVGTFMGGLKPEISEEIQLFKPRTLKETISLARMRDEQLQRQKRLMRPPIFIRSPPPQNFNNCALPAVPF</sequence>
<comment type="caution">
    <text evidence="1">The sequence shown here is derived from an EMBL/GenBank/DDBJ whole genome shotgun (WGS) entry which is preliminary data.</text>
</comment>
<evidence type="ECO:0000313" key="2">
    <source>
        <dbReference type="Proteomes" id="UP000829398"/>
    </source>
</evidence>
<gene>
    <name evidence="1" type="ORF">KPL71_014318</name>
</gene>
<accession>A0ACB8KAU9</accession>
<name>A0ACB8KAU9_CITSI</name>
<reference evidence="2" key="1">
    <citation type="journal article" date="2023" name="Hortic. Res.">
        <title>A chromosome-level phased genome enabling allele-level studies in sweet orange: a case study on citrus Huanglongbing tolerance.</title>
        <authorList>
            <person name="Wu B."/>
            <person name="Yu Q."/>
            <person name="Deng Z."/>
            <person name="Duan Y."/>
            <person name="Luo F."/>
            <person name="Gmitter F. Jr."/>
        </authorList>
    </citation>
    <scope>NUCLEOTIDE SEQUENCE [LARGE SCALE GENOMIC DNA]</scope>
    <source>
        <strain evidence="2">cv. Valencia</strain>
    </source>
</reference>
<evidence type="ECO:0000313" key="1">
    <source>
        <dbReference type="EMBL" id="KAH9751491.1"/>
    </source>
</evidence>